<accession>A0A0E9RFS2</accession>
<evidence type="ECO:0000313" key="1">
    <source>
        <dbReference type="EMBL" id="JAH27986.1"/>
    </source>
</evidence>
<dbReference type="EMBL" id="GBXM01080591">
    <property type="protein sequence ID" value="JAH27986.1"/>
    <property type="molecule type" value="Transcribed_RNA"/>
</dbReference>
<organism evidence="1">
    <name type="scientific">Anguilla anguilla</name>
    <name type="common">European freshwater eel</name>
    <name type="synonym">Muraena anguilla</name>
    <dbReference type="NCBI Taxonomy" id="7936"/>
    <lineage>
        <taxon>Eukaryota</taxon>
        <taxon>Metazoa</taxon>
        <taxon>Chordata</taxon>
        <taxon>Craniata</taxon>
        <taxon>Vertebrata</taxon>
        <taxon>Euteleostomi</taxon>
        <taxon>Actinopterygii</taxon>
        <taxon>Neopterygii</taxon>
        <taxon>Teleostei</taxon>
        <taxon>Anguilliformes</taxon>
        <taxon>Anguillidae</taxon>
        <taxon>Anguilla</taxon>
    </lineage>
</organism>
<reference evidence="1" key="1">
    <citation type="submission" date="2014-11" db="EMBL/GenBank/DDBJ databases">
        <authorList>
            <person name="Amaro Gonzalez C."/>
        </authorList>
    </citation>
    <scope>NUCLEOTIDE SEQUENCE</scope>
</reference>
<protein>
    <submittedName>
        <fullName evidence="1">Uncharacterized protein</fullName>
    </submittedName>
</protein>
<name>A0A0E9RFS2_ANGAN</name>
<dbReference type="AlphaFoldDB" id="A0A0E9RFS2"/>
<reference evidence="1" key="2">
    <citation type="journal article" date="2015" name="Fish Shellfish Immunol.">
        <title>Early steps in the European eel (Anguilla anguilla)-Vibrio vulnificus interaction in the gills: Role of the RtxA13 toxin.</title>
        <authorList>
            <person name="Callol A."/>
            <person name="Pajuelo D."/>
            <person name="Ebbesson L."/>
            <person name="Teles M."/>
            <person name="MacKenzie S."/>
            <person name="Amaro C."/>
        </authorList>
    </citation>
    <scope>NUCLEOTIDE SEQUENCE</scope>
</reference>
<sequence>MNHLIKQYFLRTSTQKTFPEWSVQSARRNFSKLIQSLKSSTILMPIR</sequence>
<proteinExistence type="predicted"/>